<dbReference type="SMART" id="SM00702">
    <property type="entry name" value="P4Hc"/>
    <property type="match status" value="1"/>
</dbReference>
<reference evidence="8" key="1">
    <citation type="submission" date="2021-04" db="EMBL/GenBank/DDBJ databases">
        <authorList>
            <person name="Rodrigo-Torres L."/>
            <person name="Arahal R. D."/>
            <person name="Lucena T."/>
        </authorList>
    </citation>
    <scope>NUCLEOTIDE SEQUENCE</scope>
    <source>
        <strain evidence="8">CECT 9275</strain>
    </source>
</reference>
<protein>
    <recommendedName>
        <fullName evidence="7">Fe2OG dioxygenase domain-containing protein</fullName>
    </recommendedName>
</protein>
<evidence type="ECO:0000256" key="2">
    <source>
        <dbReference type="ARBA" id="ARBA00022723"/>
    </source>
</evidence>
<dbReference type="Gene3D" id="2.60.120.620">
    <property type="entry name" value="q2cbj1_9rhob like domain"/>
    <property type="match status" value="1"/>
</dbReference>
<proteinExistence type="predicted"/>
<evidence type="ECO:0000256" key="3">
    <source>
        <dbReference type="ARBA" id="ARBA00022896"/>
    </source>
</evidence>
<keyword evidence="2" id="KW-0479">Metal-binding</keyword>
<feature type="domain" description="Fe2OG dioxygenase" evidence="7">
    <location>
        <begin position="89"/>
        <end position="199"/>
    </location>
</feature>
<evidence type="ECO:0000256" key="6">
    <source>
        <dbReference type="ARBA" id="ARBA00023004"/>
    </source>
</evidence>
<dbReference type="GO" id="GO:0016705">
    <property type="term" value="F:oxidoreductase activity, acting on paired donors, with incorporation or reduction of molecular oxygen"/>
    <property type="evidence" value="ECO:0007669"/>
    <property type="project" value="InterPro"/>
</dbReference>
<gene>
    <name evidence="8" type="ORF">DYBT9275_01551</name>
</gene>
<evidence type="ECO:0000313" key="9">
    <source>
        <dbReference type="Proteomes" id="UP000680038"/>
    </source>
</evidence>
<comment type="cofactor">
    <cofactor evidence="1">
        <name>L-ascorbate</name>
        <dbReference type="ChEBI" id="CHEBI:38290"/>
    </cofactor>
</comment>
<dbReference type="Pfam" id="PF13640">
    <property type="entry name" value="2OG-FeII_Oxy_3"/>
    <property type="match status" value="1"/>
</dbReference>
<dbReference type="AlphaFoldDB" id="A0A916JAI9"/>
<dbReference type="EMBL" id="CAJRAF010000001">
    <property type="protein sequence ID" value="CAG4995110.1"/>
    <property type="molecule type" value="Genomic_DNA"/>
</dbReference>
<keyword evidence="3" id="KW-0847">Vitamin C</keyword>
<organism evidence="8 9">
    <name type="scientific">Dyadobacter helix</name>
    <dbReference type="NCBI Taxonomy" id="2822344"/>
    <lineage>
        <taxon>Bacteria</taxon>
        <taxon>Pseudomonadati</taxon>
        <taxon>Bacteroidota</taxon>
        <taxon>Cytophagia</taxon>
        <taxon>Cytophagales</taxon>
        <taxon>Spirosomataceae</taxon>
        <taxon>Dyadobacter</taxon>
    </lineage>
</organism>
<dbReference type="PANTHER" id="PTHR12907:SF26">
    <property type="entry name" value="HIF PROLYL HYDROXYLASE, ISOFORM C"/>
    <property type="match status" value="1"/>
</dbReference>
<name>A0A916JAI9_9BACT</name>
<keyword evidence="9" id="KW-1185">Reference proteome</keyword>
<dbReference type="GO" id="GO:0005506">
    <property type="term" value="F:iron ion binding"/>
    <property type="evidence" value="ECO:0007669"/>
    <property type="project" value="InterPro"/>
</dbReference>
<evidence type="ECO:0000313" key="8">
    <source>
        <dbReference type="EMBL" id="CAG4995110.1"/>
    </source>
</evidence>
<dbReference type="Proteomes" id="UP000680038">
    <property type="component" value="Unassembled WGS sequence"/>
</dbReference>
<comment type="caution">
    <text evidence="8">The sequence shown here is derived from an EMBL/GenBank/DDBJ whole genome shotgun (WGS) entry which is preliminary data.</text>
</comment>
<sequence length="199" mass="23093">MPKLLNYHRYENFLDAETAQKLLEYCISQEDAFRDATVNDGVVTKVSIEYRKSMVLKDLGEFKDIMIRRVAEFLPDIFKKLEIVPFDIKTHELEMAAHGDGAFFREHIDTLTGDQEKTNARTLSLVYYFHKEPKQFEGGELSLIPFDFFPGDDKPVALAPLHNSLLVFPSFAPHEVLPVKCPDVPFPGWRFTINYWIYK</sequence>
<dbReference type="InterPro" id="IPR044862">
    <property type="entry name" value="Pro_4_hyd_alph_FE2OG_OXY"/>
</dbReference>
<keyword evidence="5" id="KW-0560">Oxidoreductase</keyword>
<dbReference type="RefSeq" id="WP_215238189.1">
    <property type="nucleotide sequence ID" value="NZ_CAJRAF010000001.1"/>
</dbReference>
<dbReference type="GO" id="GO:0051213">
    <property type="term" value="F:dioxygenase activity"/>
    <property type="evidence" value="ECO:0007669"/>
    <property type="project" value="UniProtKB-KW"/>
</dbReference>
<evidence type="ECO:0000256" key="1">
    <source>
        <dbReference type="ARBA" id="ARBA00001961"/>
    </source>
</evidence>
<keyword evidence="4" id="KW-0223">Dioxygenase</keyword>
<evidence type="ECO:0000256" key="4">
    <source>
        <dbReference type="ARBA" id="ARBA00022964"/>
    </source>
</evidence>
<dbReference type="InterPro" id="IPR051559">
    <property type="entry name" value="HIF_prolyl_hydroxylases"/>
</dbReference>
<dbReference type="GO" id="GO:0031418">
    <property type="term" value="F:L-ascorbic acid binding"/>
    <property type="evidence" value="ECO:0007669"/>
    <property type="project" value="UniProtKB-KW"/>
</dbReference>
<dbReference type="InterPro" id="IPR006620">
    <property type="entry name" value="Pro_4_hyd_alph"/>
</dbReference>
<keyword evidence="6" id="KW-0408">Iron</keyword>
<dbReference type="PROSITE" id="PS51471">
    <property type="entry name" value="FE2OG_OXY"/>
    <property type="match status" value="1"/>
</dbReference>
<accession>A0A916JAI9</accession>
<evidence type="ECO:0000259" key="7">
    <source>
        <dbReference type="PROSITE" id="PS51471"/>
    </source>
</evidence>
<evidence type="ECO:0000256" key="5">
    <source>
        <dbReference type="ARBA" id="ARBA00023002"/>
    </source>
</evidence>
<dbReference type="InterPro" id="IPR005123">
    <property type="entry name" value="Oxoglu/Fe-dep_dioxygenase_dom"/>
</dbReference>
<dbReference type="PANTHER" id="PTHR12907">
    <property type="entry name" value="EGL NINE HOMOLOG-RELATED"/>
    <property type="match status" value="1"/>
</dbReference>